<evidence type="ECO:0000313" key="2">
    <source>
        <dbReference type="EMBL" id="KAF4723976.1"/>
    </source>
</evidence>
<comment type="caution">
    <text evidence="2">The sequence shown here is derived from an EMBL/GenBank/DDBJ whole genome shotgun (WGS) entry which is preliminary data.</text>
</comment>
<evidence type="ECO:0000256" key="1">
    <source>
        <dbReference type="SAM" id="MobiDB-lite"/>
    </source>
</evidence>
<name>A0A7J6RUH3_PEROL</name>
<accession>A0A7J6RUH3</accession>
<dbReference type="Proteomes" id="UP000574390">
    <property type="component" value="Unassembled WGS sequence"/>
</dbReference>
<feature type="non-terminal residue" evidence="2">
    <location>
        <position position="202"/>
    </location>
</feature>
<feature type="region of interest" description="Disordered" evidence="1">
    <location>
        <begin position="144"/>
        <end position="173"/>
    </location>
</feature>
<protein>
    <submittedName>
        <fullName evidence="2">Uncharacterized protein</fullName>
    </submittedName>
</protein>
<proteinExistence type="predicted"/>
<dbReference type="AlphaFoldDB" id="A0A7J6RUH3"/>
<evidence type="ECO:0000313" key="3">
    <source>
        <dbReference type="Proteomes" id="UP000574390"/>
    </source>
</evidence>
<reference evidence="2 3" key="1">
    <citation type="submission" date="2020-04" db="EMBL/GenBank/DDBJ databases">
        <title>Perkinsus olseni comparative genomics.</title>
        <authorList>
            <person name="Bogema D.R."/>
        </authorList>
    </citation>
    <scope>NUCLEOTIDE SEQUENCE [LARGE SCALE GENOMIC DNA]</scope>
    <source>
        <strain evidence="2">ATCC PRA-205</strain>
    </source>
</reference>
<organism evidence="2 3">
    <name type="scientific">Perkinsus olseni</name>
    <name type="common">Perkinsus atlanticus</name>
    <dbReference type="NCBI Taxonomy" id="32597"/>
    <lineage>
        <taxon>Eukaryota</taxon>
        <taxon>Sar</taxon>
        <taxon>Alveolata</taxon>
        <taxon>Perkinsozoa</taxon>
        <taxon>Perkinsea</taxon>
        <taxon>Perkinsida</taxon>
        <taxon>Perkinsidae</taxon>
        <taxon>Perkinsus</taxon>
    </lineage>
</organism>
<dbReference type="EMBL" id="JABANM010019748">
    <property type="protein sequence ID" value="KAF4723976.1"/>
    <property type="molecule type" value="Genomic_DNA"/>
</dbReference>
<feature type="compositionally biased region" description="Low complexity" evidence="1">
    <location>
        <begin position="146"/>
        <end position="163"/>
    </location>
</feature>
<sequence>MERLSGRTFPLVFFHCDNRTTQLAFQSGRSTSASAKDGTHVLGKYVALAYALYDQADFNKRLRVVRIDTKSNPADALTRHVLLSRIRKLEERFSVDCVDDNRDDANCEIDNGLFFEDWLDEESDDSATEDEECRKLKTIAATISLAATDSPPTTPSTDAMRPMPRSPPSDPILRGLFEHQQADDELNAVYEAVAAGQPPTSP</sequence>
<gene>
    <name evidence="2" type="ORF">FOZ62_027935</name>
</gene>